<sequence>MQCCISFKHLRLVHISLTDYNDADPRILQGLAKKPNLKQLDIKTPLDPDIVDATTLDPFAFPALESFVLGADVGIRLHQKLFPHVRSIQHLCMRLSRSLKAVPMLIPAEGNPSATITIFTLQDLSTHLPTLRTLNLKFHSRTEIDLPEFLSLARVTKLEELHLTSSIPYFRIPNITDTHLTSLVSLLRNLRELSLYCTQENLTTDSLIALGQSCRSLVVCTIKCLQLDLYALEDQAGTASALNTPLFPQLTDLSVHHLLPYLPSNFPTSTQDRIETYSTNMIMMMMMMEKKTRSRFRVMNGNRAQI</sequence>
<dbReference type="SUPFAM" id="SSF52047">
    <property type="entry name" value="RNI-like"/>
    <property type="match status" value="1"/>
</dbReference>
<reference evidence="1 2" key="1">
    <citation type="submission" date="2024-07" db="EMBL/GenBank/DDBJ databases">
        <title>Section-level genome sequencing and comparative genomics of Aspergillus sections Usti and Cavernicolus.</title>
        <authorList>
            <consortium name="Lawrence Berkeley National Laboratory"/>
            <person name="Nybo J.L."/>
            <person name="Vesth T.C."/>
            <person name="Theobald S."/>
            <person name="Frisvad J.C."/>
            <person name="Larsen T.O."/>
            <person name="Kjaerboelling I."/>
            <person name="Rothschild-Mancinelli K."/>
            <person name="Lyhne E.K."/>
            <person name="Kogle M.E."/>
            <person name="Barry K."/>
            <person name="Clum A."/>
            <person name="Na H."/>
            <person name="Ledsgaard L."/>
            <person name="Lin J."/>
            <person name="Lipzen A."/>
            <person name="Kuo A."/>
            <person name="Riley R."/>
            <person name="Mondo S."/>
            <person name="Labutti K."/>
            <person name="Haridas S."/>
            <person name="Pangalinan J."/>
            <person name="Salamov A.A."/>
            <person name="Simmons B.A."/>
            <person name="Magnuson J.K."/>
            <person name="Chen J."/>
            <person name="Drula E."/>
            <person name="Henrissat B."/>
            <person name="Wiebenga A."/>
            <person name="Lubbers R.J."/>
            <person name="Gomes A.C."/>
            <person name="Makela M.R."/>
            <person name="Stajich J."/>
            <person name="Grigoriev I.V."/>
            <person name="Mortensen U.H."/>
            <person name="De Vries R.P."/>
            <person name="Baker S.E."/>
            <person name="Andersen M.R."/>
        </authorList>
    </citation>
    <scope>NUCLEOTIDE SEQUENCE [LARGE SCALE GENOMIC DNA]</scope>
    <source>
        <strain evidence="1 2">CBS 209.92</strain>
    </source>
</reference>
<organism evidence="1 2">
    <name type="scientific">Aspergillus keveii</name>
    <dbReference type="NCBI Taxonomy" id="714993"/>
    <lineage>
        <taxon>Eukaryota</taxon>
        <taxon>Fungi</taxon>
        <taxon>Dikarya</taxon>
        <taxon>Ascomycota</taxon>
        <taxon>Pezizomycotina</taxon>
        <taxon>Eurotiomycetes</taxon>
        <taxon>Eurotiomycetidae</taxon>
        <taxon>Eurotiales</taxon>
        <taxon>Aspergillaceae</taxon>
        <taxon>Aspergillus</taxon>
        <taxon>Aspergillus subgen. Nidulantes</taxon>
    </lineage>
</organism>
<proteinExistence type="predicted"/>
<dbReference type="Proteomes" id="UP001610563">
    <property type="component" value="Unassembled WGS sequence"/>
</dbReference>
<gene>
    <name evidence="1" type="ORF">BJX66DRAFT_233754</name>
</gene>
<protein>
    <submittedName>
        <fullName evidence="1">Uncharacterized protein</fullName>
    </submittedName>
</protein>
<evidence type="ECO:0000313" key="1">
    <source>
        <dbReference type="EMBL" id="KAL2792923.1"/>
    </source>
</evidence>
<dbReference type="Gene3D" id="3.80.10.10">
    <property type="entry name" value="Ribonuclease Inhibitor"/>
    <property type="match status" value="1"/>
</dbReference>
<dbReference type="InterPro" id="IPR032675">
    <property type="entry name" value="LRR_dom_sf"/>
</dbReference>
<dbReference type="EMBL" id="JBFTWV010000064">
    <property type="protein sequence ID" value="KAL2792923.1"/>
    <property type="molecule type" value="Genomic_DNA"/>
</dbReference>
<evidence type="ECO:0000313" key="2">
    <source>
        <dbReference type="Proteomes" id="UP001610563"/>
    </source>
</evidence>
<comment type="caution">
    <text evidence="1">The sequence shown here is derived from an EMBL/GenBank/DDBJ whole genome shotgun (WGS) entry which is preliminary data.</text>
</comment>
<keyword evidence="2" id="KW-1185">Reference proteome</keyword>
<accession>A0ABR4G1M8</accession>
<name>A0ABR4G1M8_9EURO</name>